<feature type="transmembrane region" description="Helical" evidence="6">
    <location>
        <begin position="33"/>
        <end position="52"/>
    </location>
</feature>
<comment type="similarity">
    <text evidence="2 6">Belongs to the GDT1 family.</text>
</comment>
<feature type="transmembrane region" description="Helical" evidence="6">
    <location>
        <begin position="131"/>
        <end position="154"/>
    </location>
</feature>
<dbReference type="OrthoDB" id="9801356at2"/>
<evidence type="ECO:0000313" key="8">
    <source>
        <dbReference type="Proteomes" id="UP000323521"/>
    </source>
</evidence>
<evidence type="ECO:0000256" key="4">
    <source>
        <dbReference type="ARBA" id="ARBA00022989"/>
    </source>
</evidence>
<comment type="subcellular location">
    <subcellularLocation>
        <location evidence="1 6">Membrane</location>
        <topology evidence="1 6">Multi-pass membrane protein</topology>
    </subcellularLocation>
</comment>
<gene>
    <name evidence="7" type="ORF">DCMF_17750</name>
</gene>
<proteinExistence type="inferred from homology"/>
<feature type="transmembrane region" description="Helical" evidence="6">
    <location>
        <begin position="191"/>
        <end position="210"/>
    </location>
</feature>
<dbReference type="InterPro" id="IPR001727">
    <property type="entry name" value="GDT1-like"/>
</dbReference>
<keyword evidence="3 6" id="KW-0812">Transmembrane</keyword>
<organism evidence="7 8">
    <name type="scientific">Formimonas warabiya</name>
    <dbReference type="NCBI Taxonomy" id="1761012"/>
    <lineage>
        <taxon>Bacteria</taxon>
        <taxon>Bacillati</taxon>
        <taxon>Bacillota</taxon>
        <taxon>Clostridia</taxon>
        <taxon>Eubacteriales</taxon>
        <taxon>Peptococcaceae</taxon>
        <taxon>Candidatus Formimonas</taxon>
    </lineage>
</organism>
<keyword evidence="4 6" id="KW-1133">Transmembrane helix</keyword>
<dbReference type="PANTHER" id="PTHR12608">
    <property type="entry name" value="TRANSMEMBRANE PROTEIN HTP-1 RELATED"/>
    <property type="match status" value="1"/>
</dbReference>
<evidence type="ECO:0000256" key="1">
    <source>
        <dbReference type="ARBA" id="ARBA00004141"/>
    </source>
</evidence>
<evidence type="ECO:0000256" key="2">
    <source>
        <dbReference type="ARBA" id="ARBA00009190"/>
    </source>
</evidence>
<dbReference type="KEGG" id="fwa:DCMF_17750"/>
<accession>A0A3G1KV56</accession>
<dbReference type="RefSeq" id="WP_148135660.1">
    <property type="nucleotide sequence ID" value="NZ_CP017634.1"/>
</dbReference>
<protein>
    <recommendedName>
        <fullName evidence="6">GDT1 family protein</fullName>
    </recommendedName>
</protein>
<evidence type="ECO:0000256" key="6">
    <source>
        <dbReference type="RuleBase" id="RU365102"/>
    </source>
</evidence>
<evidence type="ECO:0000256" key="5">
    <source>
        <dbReference type="ARBA" id="ARBA00023136"/>
    </source>
</evidence>
<evidence type="ECO:0000313" key="7">
    <source>
        <dbReference type="EMBL" id="ATW26358.1"/>
    </source>
</evidence>
<dbReference type="Pfam" id="PF01169">
    <property type="entry name" value="GDT1"/>
    <property type="match status" value="2"/>
</dbReference>
<sequence length="227" mass="24673">MDAFLASMIFVVLAEMGDKTQLLGVALATRFNALTVFAGVLVGTLANHFLAVGLGNYLTNVIPLSYIQILAALSFVVFGLWTLRGDQLAGEEKKTYFTPFWTVTIAFFLAEMGDKTQLASIALGAKYHSLFAVWMGTTAGMMISNALGIMVGIVLGKKIPEKAVKLFSAGIFILFGYLGLFQYISDPMIRTVVLITVTGMVLGYIFLLYFRQRGKSPQTRKKPGGTA</sequence>
<keyword evidence="8" id="KW-1185">Reference proteome</keyword>
<reference evidence="7 8" key="1">
    <citation type="submission" date="2016-10" db="EMBL/GenBank/DDBJ databases">
        <title>Complete Genome Sequence of Peptococcaceae strain DCMF.</title>
        <authorList>
            <person name="Edwards R.J."/>
            <person name="Holland S.I."/>
            <person name="Deshpande N.P."/>
            <person name="Wong Y.K."/>
            <person name="Ertan H."/>
            <person name="Manefield M."/>
            <person name="Russell T.L."/>
            <person name="Lee M.J."/>
        </authorList>
    </citation>
    <scope>NUCLEOTIDE SEQUENCE [LARGE SCALE GENOMIC DNA]</scope>
    <source>
        <strain evidence="7 8">DCMF</strain>
    </source>
</reference>
<dbReference type="GO" id="GO:0016020">
    <property type="term" value="C:membrane"/>
    <property type="evidence" value="ECO:0007669"/>
    <property type="project" value="UniProtKB-SubCell"/>
</dbReference>
<feature type="transmembrane region" description="Helical" evidence="6">
    <location>
        <begin position="166"/>
        <end position="185"/>
    </location>
</feature>
<evidence type="ECO:0000256" key="3">
    <source>
        <dbReference type="ARBA" id="ARBA00022692"/>
    </source>
</evidence>
<dbReference type="EMBL" id="CP017634">
    <property type="protein sequence ID" value="ATW26358.1"/>
    <property type="molecule type" value="Genomic_DNA"/>
</dbReference>
<dbReference type="GO" id="GO:0046873">
    <property type="term" value="F:metal ion transmembrane transporter activity"/>
    <property type="evidence" value="ECO:0007669"/>
    <property type="project" value="InterPro"/>
</dbReference>
<dbReference type="AlphaFoldDB" id="A0A3G1KV56"/>
<feature type="transmembrane region" description="Helical" evidence="6">
    <location>
        <begin position="64"/>
        <end position="83"/>
    </location>
</feature>
<name>A0A3G1KV56_FORW1</name>
<dbReference type="PANTHER" id="PTHR12608:SF1">
    <property type="entry name" value="TRANSMEMBRANE PROTEIN 165"/>
    <property type="match status" value="1"/>
</dbReference>
<dbReference type="Proteomes" id="UP000323521">
    <property type="component" value="Chromosome"/>
</dbReference>
<keyword evidence="5 6" id="KW-0472">Membrane</keyword>